<feature type="region of interest" description="Disordered" evidence="1">
    <location>
        <begin position="32"/>
        <end position="51"/>
    </location>
</feature>
<dbReference type="Proteomes" id="UP000234323">
    <property type="component" value="Unassembled WGS sequence"/>
</dbReference>
<evidence type="ECO:0000313" key="3">
    <source>
        <dbReference type="Proteomes" id="UP000234323"/>
    </source>
</evidence>
<sequence>MIYIFKKNSLRGIEGNEKTETILNIGKEVNQTTQQHIEDGDKTEDTPPHNGEEIDQFYMTEVSEDELFAVTYSKEDESVVGWLINIKNDINLQRLDTCSNLEIPTKTEFVLHEKDLLLYNNDTKYANLISFKSGNATARRIKVETNYNFIREFKMGFLPNGDLILVSSVVHDHMIFLYSRENLSSPQLLYKIRFQSSNKYEVDYVNYYILQTKLFIFNDGFLTQWDLSPKTPKKEMHYDLTSNIIIKIVINKNQTLLKEY</sequence>
<evidence type="ECO:0000313" key="2">
    <source>
        <dbReference type="EMBL" id="PKY37663.1"/>
    </source>
</evidence>
<proteinExistence type="predicted"/>
<evidence type="ECO:0000256" key="1">
    <source>
        <dbReference type="SAM" id="MobiDB-lite"/>
    </source>
</evidence>
<reference evidence="2 3" key="1">
    <citation type="submission" date="2015-10" db="EMBL/GenBank/DDBJ databases">
        <title>Genome analyses suggest a sexual origin of heterokaryosis in a supposedly ancient asexual fungus.</title>
        <authorList>
            <person name="Ropars J."/>
            <person name="Sedzielewska K."/>
            <person name="Noel J."/>
            <person name="Charron P."/>
            <person name="Farinelli L."/>
            <person name="Marton T."/>
            <person name="Kruger M."/>
            <person name="Pelin A."/>
            <person name="Brachmann A."/>
            <person name="Corradi N."/>
        </authorList>
    </citation>
    <scope>NUCLEOTIDE SEQUENCE [LARGE SCALE GENOMIC DNA]</scope>
    <source>
        <strain evidence="2 3">A4</strain>
    </source>
</reference>
<dbReference type="AlphaFoldDB" id="A0A2I1FTL5"/>
<keyword evidence="3" id="KW-1185">Reference proteome</keyword>
<protein>
    <submittedName>
        <fullName evidence="2">Uncharacterized protein</fullName>
    </submittedName>
</protein>
<feature type="compositionally biased region" description="Basic and acidic residues" evidence="1">
    <location>
        <begin position="36"/>
        <end position="51"/>
    </location>
</feature>
<comment type="caution">
    <text evidence="2">The sequence shown here is derived from an EMBL/GenBank/DDBJ whole genome shotgun (WGS) entry which is preliminary data.</text>
</comment>
<name>A0A2I1FTL5_9GLOM</name>
<dbReference type="EMBL" id="LLXI01000008">
    <property type="protein sequence ID" value="PKY37663.1"/>
    <property type="molecule type" value="Genomic_DNA"/>
</dbReference>
<gene>
    <name evidence="2" type="ORF">RhiirA4_450559</name>
</gene>
<accession>A0A2I1FTL5</accession>
<organism evidence="2 3">
    <name type="scientific">Rhizophagus irregularis</name>
    <dbReference type="NCBI Taxonomy" id="588596"/>
    <lineage>
        <taxon>Eukaryota</taxon>
        <taxon>Fungi</taxon>
        <taxon>Fungi incertae sedis</taxon>
        <taxon>Mucoromycota</taxon>
        <taxon>Glomeromycotina</taxon>
        <taxon>Glomeromycetes</taxon>
        <taxon>Glomerales</taxon>
        <taxon>Glomeraceae</taxon>
        <taxon>Rhizophagus</taxon>
    </lineage>
</organism>